<dbReference type="Proteomes" id="UP000216947">
    <property type="component" value="Unassembled WGS sequence"/>
</dbReference>
<proteinExistence type="predicted"/>
<organism evidence="2 3">
    <name type="scientific">Bordetella genomosp. 7</name>
    <dbReference type="NCBI Taxonomy" id="1416805"/>
    <lineage>
        <taxon>Bacteria</taxon>
        <taxon>Pseudomonadati</taxon>
        <taxon>Pseudomonadota</taxon>
        <taxon>Betaproteobacteria</taxon>
        <taxon>Burkholderiales</taxon>
        <taxon>Alcaligenaceae</taxon>
        <taxon>Bordetella</taxon>
    </lineage>
</organism>
<reference evidence="3" key="1">
    <citation type="submission" date="2017-05" db="EMBL/GenBank/DDBJ databases">
        <title>Complete and WGS of Bordetella genogroups.</title>
        <authorList>
            <person name="Spilker T."/>
            <person name="Lipuma J."/>
        </authorList>
    </citation>
    <scope>NUCLEOTIDE SEQUENCE [LARGE SCALE GENOMIC DNA]</scope>
    <source>
        <strain evidence="3">AU18089</strain>
    </source>
</reference>
<dbReference type="AlphaFoldDB" id="A0A261REG6"/>
<sequence>MAAIVAASLAGGALLGRCATVARSLAGVAAISALVVVLVVVLAGRAGLGDIVTLLAVAAFMFSLVIGTAATLVSRKVWRLRRVRRLPPGSA</sequence>
<keyword evidence="1" id="KW-1133">Transmembrane helix</keyword>
<keyword evidence="3" id="KW-1185">Reference proteome</keyword>
<feature type="transmembrane region" description="Helical" evidence="1">
    <location>
        <begin position="25"/>
        <end position="44"/>
    </location>
</feature>
<feature type="transmembrane region" description="Helical" evidence="1">
    <location>
        <begin position="51"/>
        <end position="73"/>
    </location>
</feature>
<dbReference type="EMBL" id="NEVK01000004">
    <property type="protein sequence ID" value="OZI23010.1"/>
    <property type="molecule type" value="Genomic_DNA"/>
</dbReference>
<name>A0A261REG6_9BORD</name>
<keyword evidence="1" id="KW-0472">Membrane</keyword>
<keyword evidence="1" id="KW-0812">Transmembrane</keyword>
<evidence type="ECO:0000313" key="3">
    <source>
        <dbReference type="Proteomes" id="UP000216947"/>
    </source>
</evidence>
<protein>
    <submittedName>
        <fullName evidence="2">Uncharacterized protein</fullName>
    </submittedName>
</protein>
<evidence type="ECO:0000313" key="2">
    <source>
        <dbReference type="EMBL" id="OZI23010.1"/>
    </source>
</evidence>
<comment type="caution">
    <text evidence="2">The sequence shown here is derived from an EMBL/GenBank/DDBJ whole genome shotgun (WGS) entry which is preliminary data.</text>
</comment>
<accession>A0A261REG6</accession>
<gene>
    <name evidence="2" type="ORF">CAL19_10205</name>
</gene>
<evidence type="ECO:0000256" key="1">
    <source>
        <dbReference type="SAM" id="Phobius"/>
    </source>
</evidence>